<evidence type="ECO:0000256" key="2">
    <source>
        <dbReference type="ARBA" id="ARBA00004296"/>
    </source>
</evidence>
<keyword evidence="7" id="KW-0378">Hydrolase</keyword>
<evidence type="ECO:0000259" key="9">
    <source>
        <dbReference type="Pfam" id="PF00962"/>
    </source>
</evidence>
<protein>
    <recommendedName>
        <fullName evidence="5">Adenosine deaminase</fullName>
    </recommendedName>
</protein>
<dbReference type="GO" id="GO:0005886">
    <property type="term" value="C:plasma membrane"/>
    <property type="evidence" value="ECO:0007669"/>
    <property type="project" value="UniProtKB-SubCell"/>
</dbReference>
<evidence type="ECO:0000256" key="6">
    <source>
        <dbReference type="ARBA" id="ARBA00022723"/>
    </source>
</evidence>
<evidence type="ECO:0000256" key="7">
    <source>
        <dbReference type="ARBA" id="ARBA00022801"/>
    </source>
</evidence>
<dbReference type="PANTHER" id="PTHR43114:SF6">
    <property type="entry name" value="ADENINE DEAMINASE"/>
    <property type="match status" value="1"/>
</dbReference>
<comment type="similarity">
    <text evidence="4">Belongs to the metallo-dependent hydrolases superfamily. Adenosine and AMP deaminases family.</text>
</comment>
<reference evidence="10 11" key="2">
    <citation type="submission" date="2019-04" db="EMBL/GenBank/DDBJ databases">
        <title>The genome sequence of big-headed turtle.</title>
        <authorList>
            <person name="Gong S."/>
        </authorList>
    </citation>
    <scope>NUCLEOTIDE SEQUENCE [LARGE SCALE GENOMIC DNA]</scope>
    <source>
        <strain evidence="10">DO16091913</strain>
        <tissue evidence="10">Muscle</tissue>
    </source>
</reference>
<evidence type="ECO:0000256" key="3">
    <source>
        <dbReference type="ARBA" id="ARBA00004321"/>
    </source>
</evidence>
<dbReference type="EMBL" id="QXTE01006184">
    <property type="protein sequence ID" value="TFJ95462.1"/>
    <property type="molecule type" value="Genomic_DNA"/>
</dbReference>
<name>A0A4D9DKC9_9SAUR</name>
<dbReference type="PROSITE" id="PS00485">
    <property type="entry name" value="A_DEAMINASE"/>
    <property type="match status" value="1"/>
</dbReference>
<dbReference type="SUPFAM" id="SSF51556">
    <property type="entry name" value="Metallo-dependent hydrolases"/>
    <property type="match status" value="1"/>
</dbReference>
<keyword evidence="11" id="KW-1185">Reference proteome</keyword>
<evidence type="ECO:0000256" key="1">
    <source>
        <dbReference type="ARBA" id="ARBA00001947"/>
    </source>
</evidence>
<evidence type="ECO:0000256" key="8">
    <source>
        <dbReference type="ARBA" id="ARBA00022833"/>
    </source>
</evidence>
<dbReference type="GO" id="GO:0060205">
    <property type="term" value="C:cytoplasmic vesicle lumen"/>
    <property type="evidence" value="ECO:0007669"/>
    <property type="project" value="UniProtKB-SubCell"/>
</dbReference>
<dbReference type="GO" id="GO:0016814">
    <property type="term" value="F:hydrolase activity, acting on carbon-nitrogen (but not peptide) bonds, in cyclic amidines"/>
    <property type="evidence" value="ECO:0007669"/>
    <property type="project" value="UniProtKB-ARBA"/>
</dbReference>
<dbReference type="InterPro" id="IPR001365">
    <property type="entry name" value="A_deaminase_dom"/>
</dbReference>
<keyword evidence="6" id="KW-0479">Metal-binding</keyword>
<comment type="cofactor">
    <cofactor evidence="1">
        <name>Zn(2+)</name>
        <dbReference type="ChEBI" id="CHEBI:29105"/>
    </cofactor>
</comment>
<dbReference type="AlphaFoldDB" id="A0A4D9DKC9"/>
<dbReference type="OrthoDB" id="272271at2759"/>
<dbReference type="STRING" id="55544.A0A4D9DKC9"/>
<dbReference type="PANTHER" id="PTHR43114">
    <property type="entry name" value="ADENINE DEAMINASE"/>
    <property type="match status" value="1"/>
</dbReference>
<evidence type="ECO:0000313" key="11">
    <source>
        <dbReference type="Proteomes" id="UP000297703"/>
    </source>
</evidence>
<dbReference type="InterPro" id="IPR006330">
    <property type="entry name" value="Ado/ade_deaminase"/>
</dbReference>
<proteinExistence type="inferred from homology"/>
<evidence type="ECO:0000313" key="10">
    <source>
        <dbReference type="EMBL" id="TFJ95462.1"/>
    </source>
</evidence>
<keyword evidence="8" id="KW-0862">Zinc</keyword>
<dbReference type="GO" id="GO:0019239">
    <property type="term" value="F:deaminase activity"/>
    <property type="evidence" value="ECO:0007669"/>
    <property type="project" value="InterPro"/>
</dbReference>
<dbReference type="InterPro" id="IPR006650">
    <property type="entry name" value="A/AMP_deam_AS"/>
</dbReference>
<dbReference type="Pfam" id="PF00962">
    <property type="entry name" value="A_deaminase"/>
    <property type="match status" value="1"/>
</dbReference>
<comment type="caution">
    <text evidence="10">The sequence shown here is derived from an EMBL/GenBank/DDBJ whole genome shotgun (WGS) entry which is preliminary data.</text>
</comment>
<accession>A0A4D9DKC9</accession>
<gene>
    <name evidence="10" type="ORF">DR999_PMT22969</name>
</gene>
<dbReference type="Gene3D" id="3.20.20.140">
    <property type="entry name" value="Metal-dependent hydrolases"/>
    <property type="match status" value="1"/>
</dbReference>
<dbReference type="Proteomes" id="UP000297703">
    <property type="component" value="Unassembled WGS sequence"/>
</dbReference>
<comment type="subcellular location">
    <subcellularLocation>
        <location evidence="2">Cell membrane</location>
        <topology evidence="2">Peripheral membrane protein</topology>
        <orientation evidence="2">Extracellular side</orientation>
    </subcellularLocation>
    <subcellularLocation>
        <location evidence="3">Cytoplasmic vesicle lumen</location>
    </subcellularLocation>
</comment>
<dbReference type="InterPro" id="IPR032466">
    <property type="entry name" value="Metal_Hydrolase"/>
</dbReference>
<feature type="domain" description="Adenosine deaminase" evidence="9">
    <location>
        <begin position="2"/>
        <end position="317"/>
    </location>
</feature>
<dbReference type="GO" id="GO:0046872">
    <property type="term" value="F:metal ion binding"/>
    <property type="evidence" value="ECO:0007669"/>
    <property type="project" value="UniProtKB-KW"/>
</dbReference>
<reference evidence="10 11" key="1">
    <citation type="submission" date="2019-04" db="EMBL/GenBank/DDBJ databases">
        <title>Draft genome of the big-headed turtle Platysternon megacephalum.</title>
        <authorList>
            <person name="Gong S."/>
        </authorList>
    </citation>
    <scope>NUCLEOTIDE SEQUENCE [LARGE SCALE GENOMIC DNA]</scope>
    <source>
        <strain evidence="10">DO16091913</strain>
        <tissue evidence="10">Muscle</tissue>
    </source>
</reference>
<dbReference type="GO" id="GO:0009168">
    <property type="term" value="P:purine ribonucleoside monophosphate biosynthetic process"/>
    <property type="evidence" value="ECO:0007669"/>
    <property type="project" value="InterPro"/>
</dbReference>
<sequence>MRMSTVKELAELHGIVLPAQFQHGTVMTLDDNAARGWFRFQRLYDAARACVRTEADMRRVLREAALDDAAEGSAWLEIQIDPSSYAPHVGGLQPALEIVLDEASSVSSQHEIQVGVVVAASRMRHPMEARTLARLAARYAGTEAGQVVGFGLSNDERRGHTPDFAPAFNIARQAGLTIVPHGGELRGPESVTEILDHLRPHRIGHGVRSVEDPAIVAMVRDRGITLEVCPGSNVGLGVYPGWEHVPVADLLRVGVKIALGADDPLLFGTRLVDQYEMMGRNHRLTPSELALLARHSVEGSSAPPSHVQNMTDRIAQWEHQHAHFRSMQLAGE</sequence>
<evidence type="ECO:0000256" key="5">
    <source>
        <dbReference type="ARBA" id="ARBA00018099"/>
    </source>
</evidence>
<organism evidence="10 11">
    <name type="scientific">Platysternon megacephalum</name>
    <name type="common">big-headed turtle</name>
    <dbReference type="NCBI Taxonomy" id="55544"/>
    <lineage>
        <taxon>Eukaryota</taxon>
        <taxon>Metazoa</taxon>
        <taxon>Chordata</taxon>
        <taxon>Craniata</taxon>
        <taxon>Vertebrata</taxon>
        <taxon>Euteleostomi</taxon>
        <taxon>Archelosauria</taxon>
        <taxon>Testudinata</taxon>
        <taxon>Testudines</taxon>
        <taxon>Cryptodira</taxon>
        <taxon>Durocryptodira</taxon>
        <taxon>Testudinoidea</taxon>
        <taxon>Platysternidae</taxon>
        <taxon>Platysternon</taxon>
    </lineage>
</organism>
<dbReference type="NCBIfam" id="TIGR01430">
    <property type="entry name" value="aden_deam"/>
    <property type="match status" value="1"/>
</dbReference>
<evidence type="ECO:0000256" key="4">
    <source>
        <dbReference type="ARBA" id="ARBA00006676"/>
    </source>
</evidence>